<gene>
    <name evidence="2" type="ORF">MM171A01856_0009</name>
</gene>
<organism evidence="2">
    <name type="scientific">viral metagenome</name>
    <dbReference type="NCBI Taxonomy" id="1070528"/>
    <lineage>
        <taxon>unclassified sequences</taxon>
        <taxon>metagenomes</taxon>
        <taxon>organismal metagenomes</taxon>
    </lineage>
</organism>
<proteinExistence type="predicted"/>
<feature type="region of interest" description="Disordered" evidence="1">
    <location>
        <begin position="1"/>
        <end position="28"/>
    </location>
</feature>
<dbReference type="EMBL" id="MT143576">
    <property type="protein sequence ID" value="QJA98390.1"/>
    <property type="molecule type" value="Genomic_DNA"/>
</dbReference>
<protein>
    <submittedName>
        <fullName evidence="2">Uncharacterized protein</fullName>
    </submittedName>
</protein>
<dbReference type="AlphaFoldDB" id="A0A6M3LSY6"/>
<reference evidence="2" key="1">
    <citation type="submission" date="2020-03" db="EMBL/GenBank/DDBJ databases">
        <title>The deep terrestrial virosphere.</title>
        <authorList>
            <person name="Holmfeldt K."/>
            <person name="Nilsson E."/>
            <person name="Simone D."/>
            <person name="Lopez-Fernandez M."/>
            <person name="Wu X."/>
            <person name="de Brujin I."/>
            <person name="Lundin D."/>
            <person name="Andersson A."/>
            <person name="Bertilsson S."/>
            <person name="Dopson M."/>
        </authorList>
    </citation>
    <scope>NUCLEOTIDE SEQUENCE</scope>
    <source>
        <strain evidence="2">MM171A01856</strain>
    </source>
</reference>
<name>A0A6M3LSY6_9ZZZZ</name>
<evidence type="ECO:0000256" key="1">
    <source>
        <dbReference type="SAM" id="MobiDB-lite"/>
    </source>
</evidence>
<evidence type="ECO:0000313" key="2">
    <source>
        <dbReference type="EMBL" id="QJA98390.1"/>
    </source>
</evidence>
<accession>A0A6M3LSY6</accession>
<sequence>MDTRNLERPQHGGPRKGAGRKPLYSEPMQKRTVLLPPHHIAALIQLGSGNLAAGIRALVGRYLSSQ</sequence>
<feature type="compositionally biased region" description="Basic and acidic residues" evidence="1">
    <location>
        <begin position="1"/>
        <end position="10"/>
    </location>
</feature>